<proteinExistence type="predicted"/>
<dbReference type="SMART" id="SM01017">
    <property type="entry name" value="Arrestin_C"/>
    <property type="match status" value="1"/>
</dbReference>
<protein>
    <recommendedName>
        <fullName evidence="2">Arrestin C-terminal-like domain-containing protein</fullName>
    </recommendedName>
</protein>
<name>A0A0G4J5G9_PLABS</name>
<dbReference type="GO" id="GO:0015031">
    <property type="term" value="P:protein transport"/>
    <property type="evidence" value="ECO:0007669"/>
    <property type="project" value="TreeGrafter"/>
</dbReference>
<dbReference type="OrthoDB" id="7785529at2759"/>
<keyword evidence="5" id="KW-1185">Reference proteome</keyword>
<dbReference type="GO" id="GO:0005737">
    <property type="term" value="C:cytoplasm"/>
    <property type="evidence" value="ECO:0007669"/>
    <property type="project" value="TreeGrafter"/>
</dbReference>
<dbReference type="InterPro" id="IPR011021">
    <property type="entry name" value="Arrestin-like_N"/>
</dbReference>
<keyword evidence="4" id="KW-0496">Mitochondrion</keyword>
<evidence type="ECO:0000313" key="4">
    <source>
        <dbReference type="EMBL" id="SPR01629.1"/>
    </source>
</evidence>
<sequence>MIHAIGREIANAFGRTAIAFGTPAFFGTNSIFVRTDRPSYVGGQNVTGTVYLNVKTPITTDGVYLRVQGVEEVSFNENKTRDTGRKDDYGQPIKESYVHKDRNQYMFFQTRVPVYFVSGALNPGQYSIPFTFTLPSDLPGSFYEETQDKRSDQDGYYRAAVSYTVAAECVSTQLFSFGSHTLESQCEMVIHAKLLSSIVGVTRQANATIRSWCCINQGVVSMRASFEKNAYMSGETAHVLLQFDNQSTVDINSFQIKLFRSFKMTGRDGQFSRVQCLRSEKYPGIGAGQNTGDAARVISLELMGERGALAPQTRGRLVQCEYWIQVHIPVPCGSGDIDQDLPITVYAPQATIEQWTITPPPSWNPTVVQQAHVDVHAPPQYSQTPQAPPSYEQQHAPQYQQQQQQQAPQHQQRQQYQEQYSHQQYQQQQQAPQYQQQQGHQYQQPQGPQYQQQHVPPHGYQSTQGPAYQQAGQYGQMPPYGQAQQHYR</sequence>
<feature type="domain" description="Arrestin C-terminal-like" evidence="2">
    <location>
        <begin position="216"/>
        <end position="350"/>
    </location>
</feature>
<reference evidence="4 6" key="2">
    <citation type="submission" date="2018-03" db="EMBL/GenBank/DDBJ databases">
        <authorList>
            <person name="Fogelqvist J."/>
        </authorList>
    </citation>
    <scope>NUCLEOTIDE SEQUENCE [LARGE SCALE GENOMIC DNA]</scope>
</reference>
<evidence type="ECO:0000313" key="5">
    <source>
        <dbReference type="Proteomes" id="UP000039324"/>
    </source>
</evidence>
<dbReference type="EMBL" id="CDSF01000131">
    <property type="protein sequence ID" value="CEP02551.1"/>
    <property type="molecule type" value="Genomic_DNA"/>
</dbReference>
<dbReference type="OMA" id="NCKLDVT"/>
<evidence type="ECO:0000256" key="1">
    <source>
        <dbReference type="SAM" id="MobiDB-lite"/>
    </source>
</evidence>
<reference evidence="3 5" key="1">
    <citation type="submission" date="2015-02" db="EMBL/GenBank/DDBJ databases">
        <authorList>
            <person name="Chooi Y.-H."/>
        </authorList>
    </citation>
    <scope>NUCLEOTIDE SEQUENCE [LARGE SCALE GENOMIC DNA]</scope>
    <source>
        <strain evidence="3">E3</strain>
    </source>
</reference>
<organism evidence="3 5">
    <name type="scientific">Plasmodiophora brassicae</name>
    <name type="common">Clubroot disease agent</name>
    <dbReference type="NCBI Taxonomy" id="37360"/>
    <lineage>
        <taxon>Eukaryota</taxon>
        <taxon>Sar</taxon>
        <taxon>Rhizaria</taxon>
        <taxon>Endomyxa</taxon>
        <taxon>Phytomyxea</taxon>
        <taxon>Plasmodiophorida</taxon>
        <taxon>Plasmodiophoridae</taxon>
        <taxon>Plasmodiophora</taxon>
    </lineage>
</organism>
<dbReference type="InterPro" id="IPR011022">
    <property type="entry name" value="Arrestin_C-like"/>
</dbReference>
<dbReference type="Pfam" id="PF00339">
    <property type="entry name" value="Arrestin_N"/>
    <property type="match status" value="1"/>
</dbReference>
<dbReference type="InterPro" id="IPR014756">
    <property type="entry name" value="Ig_E-set"/>
</dbReference>
<accession>A0A0G4J5G9</accession>
<evidence type="ECO:0000259" key="2">
    <source>
        <dbReference type="SMART" id="SM01017"/>
    </source>
</evidence>
<dbReference type="Pfam" id="PF02752">
    <property type="entry name" value="Arrestin_C"/>
    <property type="match status" value="1"/>
</dbReference>
<dbReference type="Proteomes" id="UP000039324">
    <property type="component" value="Unassembled WGS sequence"/>
</dbReference>
<dbReference type="AlphaFoldDB" id="A0A0G4J5G9"/>
<dbReference type="Gene3D" id="2.60.40.640">
    <property type="match status" value="2"/>
</dbReference>
<evidence type="ECO:0000313" key="6">
    <source>
        <dbReference type="Proteomes" id="UP000290189"/>
    </source>
</evidence>
<dbReference type="Proteomes" id="UP000290189">
    <property type="component" value="Unassembled WGS sequence"/>
</dbReference>
<dbReference type="PANTHER" id="PTHR11188">
    <property type="entry name" value="ARRESTIN DOMAIN CONTAINING PROTEIN"/>
    <property type="match status" value="1"/>
</dbReference>
<gene>
    <name evidence="3" type="ORF">PBRA_009135</name>
    <name evidence="4" type="ORF">PLBR_LOCUS8844</name>
</gene>
<dbReference type="PANTHER" id="PTHR11188:SF17">
    <property type="entry name" value="FI21816P1"/>
    <property type="match status" value="1"/>
</dbReference>
<dbReference type="InterPro" id="IPR050357">
    <property type="entry name" value="Arrestin_domain-protein"/>
</dbReference>
<dbReference type="InterPro" id="IPR014752">
    <property type="entry name" value="Arrestin-like_C"/>
</dbReference>
<feature type="region of interest" description="Disordered" evidence="1">
    <location>
        <begin position="378"/>
        <end position="488"/>
    </location>
</feature>
<evidence type="ECO:0000313" key="3">
    <source>
        <dbReference type="EMBL" id="CEP02551.1"/>
    </source>
</evidence>
<geneLocation type="mitochondrion" evidence="4"/>
<dbReference type="STRING" id="37360.A0A0G4J5G9"/>
<dbReference type="SUPFAM" id="SSF81296">
    <property type="entry name" value="E set domains"/>
    <property type="match status" value="2"/>
</dbReference>
<dbReference type="EMBL" id="OVEO01000018">
    <property type="protein sequence ID" value="SPR01629.1"/>
    <property type="molecule type" value="Genomic_DNA"/>
</dbReference>
<feature type="compositionally biased region" description="Low complexity" evidence="1">
    <location>
        <begin position="393"/>
        <end position="488"/>
    </location>
</feature>